<accession>A0ABR3Z4Y5</accession>
<name>A0ABR3Z4Y5_9PEZI</name>
<proteinExistence type="predicted"/>
<feature type="compositionally biased region" description="Basic and acidic residues" evidence="1">
    <location>
        <begin position="1"/>
        <end position="22"/>
    </location>
</feature>
<gene>
    <name evidence="2" type="ORF">Sste5346_005160</name>
</gene>
<dbReference type="EMBL" id="JAWCUI010000026">
    <property type="protein sequence ID" value="KAL1895689.1"/>
    <property type="molecule type" value="Genomic_DNA"/>
</dbReference>
<organism evidence="2 3">
    <name type="scientific">Sporothrix stenoceras</name>
    <dbReference type="NCBI Taxonomy" id="5173"/>
    <lineage>
        <taxon>Eukaryota</taxon>
        <taxon>Fungi</taxon>
        <taxon>Dikarya</taxon>
        <taxon>Ascomycota</taxon>
        <taxon>Pezizomycotina</taxon>
        <taxon>Sordariomycetes</taxon>
        <taxon>Sordariomycetidae</taxon>
        <taxon>Ophiostomatales</taxon>
        <taxon>Ophiostomataceae</taxon>
        <taxon>Sporothrix</taxon>
    </lineage>
</organism>
<reference evidence="2 3" key="1">
    <citation type="journal article" date="2024" name="IMA Fungus">
        <title>IMA Genome - F19 : A genome assembly and annotation guide to empower mycologists, including annotated draft genome sequences of Ceratocystis pirilliformis, Diaporthe australafricana, Fusarium ophioides, Paecilomyces lecythidis, and Sporothrix stenoceras.</title>
        <authorList>
            <person name="Aylward J."/>
            <person name="Wilson A.M."/>
            <person name="Visagie C.M."/>
            <person name="Spraker J."/>
            <person name="Barnes I."/>
            <person name="Buitendag C."/>
            <person name="Ceriani C."/>
            <person name="Del Mar Angel L."/>
            <person name="du Plessis D."/>
            <person name="Fuchs T."/>
            <person name="Gasser K."/>
            <person name="Kramer D."/>
            <person name="Li W."/>
            <person name="Munsamy K."/>
            <person name="Piso A."/>
            <person name="Price J.L."/>
            <person name="Sonnekus B."/>
            <person name="Thomas C."/>
            <person name="van der Nest A."/>
            <person name="van Dijk A."/>
            <person name="van Heerden A."/>
            <person name="van Vuuren N."/>
            <person name="Yilmaz N."/>
            <person name="Duong T.A."/>
            <person name="van der Merwe N.A."/>
            <person name="Wingfield M.J."/>
            <person name="Wingfield B.D."/>
        </authorList>
    </citation>
    <scope>NUCLEOTIDE SEQUENCE [LARGE SCALE GENOMIC DNA]</scope>
    <source>
        <strain evidence="2 3">CMW 5346</strain>
    </source>
</reference>
<feature type="region of interest" description="Disordered" evidence="1">
    <location>
        <begin position="71"/>
        <end position="111"/>
    </location>
</feature>
<keyword evidence="3" id="KW-1185">Reference proteome</keyword>
<feature type="compositionally biased region" description="Low complexity" evidence="1">
    <location>
        <begin position="27"/>
        <end position="43"/>
    </location>
</feature>
<sequence length="760" mass="84147">MDSRTEPHSPEHAAASDDDKNNRPATPLSLDARAPRPARLLATGGVGGGAASSHNSAIQATVDLSSVMAVASNPVSPGPSSPPLPQARTQDFVPPTRPSSTPFPQPEQRTDDLRCLGCPDGMEHDEDYDDDEHTEPMDVDMDMGINMGMSLDAGLALHMNDSDLASGKAVTKQDMPASPRSVSMDMLDLDSLDREGDSGIEYLQLASSAIAAESQDMSADLEVSAMPTTPSLSPISTVASSLGSPVSPNYNSYLEYSPHIDRQSEGEAEAEPTPAKQQKLFLQDLPMEIQQLILDHVFDCRVSPMTKSWPDKRLTKMASFTRVWRTLIQKRLYCRVKLKATGITLFNTIAHFAKFPHLRVYVRHVELWFPVFQPKVAPPALSAMSTLPTVTIDGLSTATYTLPSNNCSLEEAFLVLSTTFPELSVLTLEGGERKKAPQVQHFADEPYETFQEPPDPADLVESSSEFLAGSKLAPFVLPQQKLPVLQTVRTLVCGGQWNLIRHVQDYQNIMDALPNLREWQGAYSKPKSKSYLTMATILPRIPTTNLTSLNLCLEGDYRQEISFPPYFLKVIDQVHFCVHLAEATPNLTHLTYTGRVCRSFFEYAARLADPRTTRLKSIDLTVKNCCRHVNHWHESGSGVTDLNFIRAFEALVLSGVRSLESLTKLDHLRIRYVDLEFPVPPLNPFFLLENGQASGVWSDTIVSELNRVRPDVQWEELSESIGERTLSKDGRLIINAEFPKKRVVSLKLSNYAFLVALATM</sequence>
<evidence type="ECO:0000313" key="3">
    <source>
        <dbReference type="Proteomes" id="UP001583186"/>
    </source>
</evidence>
<feature type="region of interest" description="Disordered" evidence="1">
    <location>
        <begin position="1"/>
        <end position="54"/>
    </location>
</feature>
<feature type="compositionally biased region" description="Pro residues" evidence="1">
    <location>
        <begin position="76"/>
        <end position="85"/>
    </location>
</feature>
<dbReference type="Proteomes" id="UP001583186">
    <property type="component" value="Unassembled WGS sequence"/>
</dbReference>
<comment type="caution">
    <text evidence="2">The sequence shown here is derived from an EMBL/GenBank/DDBJ whole genome shotgun (WGS) entry which is preliminary data.</text>
</comment>
<feature type="compositionally biased region" description="Pro residues" evidence="1">
    <location>
        <begin position="95"/>
        <end position="105"/>
    </location>
</feature>
<evidence type="ECO:0008006" key="4">
    <source>
        <dbReference type="Google" id="ProtNLM"/>
    </source>
</evidence>
<evidence type="ECO:0000313" key="2">
    <source>
        <dbReference type="EMBL" id="KAL1895689.1"/>
    </source>
</evidence>
<protein>
    <recommendedName>
        <fullName evidence="4">F-box domain-containing protein</fullName>
    </recommendedName>
</protein>
<evidence type="ECO:0000256" key="1">
    <source>
        <dbReference type="SAM" id="MobiDB-lite"/>
    </source>
</evidence>